<dbReference type="EMBL" id="CAKOFQ010007097">
    <property type="protein sequence ID" value="CAH1990808.1"/>
    <property type="molecule type" value="Genomic_DNA"/>
</dbReference>
<dbReference type="OrthoDB" id="6783232at2759"/>
<dbReference type="Proteomes" id="UP001152888">
    <property type="component" value="Unassembled WGS sequence"/>
</dbReference>
<protein>
    <submittedName>
        <fullName evidence="1">Uncharacterized protein</fullName>
    </submittedName>
</protein>
<organism evidence="1 2">
    <name type="scientific">Acanthoscelides obtectus</name>
    <name type="common">Bean weevil</name>
    <name type="synonym">Bruchus obtectus</name>
    <dbReference type="NCBI Taxonomy" id="200917"/>
    <lineage>
        <taxon>Eukaryota</taxon>
        <taxon>Metazoa</taxon>
        <taxon>Ecdysozoa</taxon>
        <taxon>Arthropoda</taxon>
        <taxon>Hexapoda</taxon>
        <taxon>Insecta</taxon>
        <taxon>Pterygota</taxon>
        <taxon>Neoptera</taxon>
        <taxon>Endopterygota</taxon>
        <taxon>Coleoptera</taxon>
        <taxon>Polyphaga</taxon>
        <taxon>Cucujiformia</taxon>
        <taxon>Chrysomeloidea</taxon>
        <taxon>Chrysomelidae</taxon>
        <taxon>Bruchinae</taxon>
        <taxon>Bruchini</taxon>
        <taxon>Acanthoscelides</taxon>
    </lineage>
</organism>
<accession>A0A9P0LCM9</accession>
<dbReference type="AlphaFoldDB" id="A0A9P0LCM9"/>
<gene>
    <name evidence="1" type="ORF">ACAOBT_LOCUS19887</name>
</gene>
<keyword evidence="2" id="KW-1185">Reference proteome</keyword>
<name>A0A9P0LCM9_ACAOB</name>
<reference evidence="1" key="1">
    <citation type="submission" date="2022-03" db="EMBL/GenBank/DDBJ databases">
        <authorList>
            <person name="Sayadi A."/>
        </authorList>
    </citation>
    <scope>NUCLEOTIDE SEQUENCE</scope>
</reference>
<sequence length="110" mass="12348">MKDVKSSSDSEAHRGIQNHNKYKILLLSDDFGRNIVYILRKMLPLQNFAVEMILSPNALISDVIKNVDVLTADFNEMDYVIILAGSNDALSKGFIKANELKDKLEAVTSY</sequence>
<comment type="caution">
    <text evidence="1">The sequence shown here is derived from an EMBL/GenBank/DDBJ whole genome shotgun (WGS) entry which is preliminary data.</text>
</comment>
<proteinExistence type="predicted"/>
<evidence type="ECO:0000313" key="2">
    <source>
        <dbReference type="Proteomes" id="UP001152888"/>
    </source>
</evidence>
<evidence type="ECO:0000313" key="1">
    <source>
        <dbReference type="EMBL" id="CAH1990808.1"/>
    </source>
</evidence>